<evidence type="ECO:0000313" key="3">
    <source>
        <dbReference type="Proteomes" id="UP000672097"/>
    </source>
</evidence>
<feature type="transmembrane region" description="Helical" evidence="1">
    <location>
        <begin position="273"/>
        <end position="296"/>
    </location>
</feature>
<reference evidence="2 3" key="1">
    <citation type="submission" date="2021-04" db="EMBL/GenBank/DDBJ databases">
        <title>The genome sequence of type strain Ideonella paludis KCTC 32238.</title>
        <authorList>
            <person name="Liu Y."/>
        </authorList>
    </citation>
    <scope>NUCLEOTIDE SEQUENCE [LARGE SCALE GENOMIC DNA]</scope>
    <source>
        <strain evidence="2 3">KCTC 32238</strain>
    </source>
</reference>
<protein>
    <recommendedName>
        <fullName evidence="4">NnrS family protein</fullName>
    </recommendedName>
</protein>
<keyword evidence="1" id="KW-0472">Membrane</keyword>
<keyword evidence="3" id="KW-1185">Reference proteome</keyword>
<feature type="transmembrane region" description="Helical" evidence="1">
    <location>
        <begin position="206"/>
        <end position="225"/>
    </location>
</feature>
<proteinExistence type="predicted"/>
<feature type="transmembrane region" description="Helical" evidence="1">
    <location>
        <begin position="335"/>
        <end position="355"/>
    </location>
</feature>
<evidence type="ECO:0000256" key="1">
    <source>
        <dbReference type="SAM" id="Phobius"/>
    </source>
</evidence>
<accession>A0ABS5E1V2</accession>
<dbReference type="RefSeq" id="WP_210810935.1">
    <property type="nucleotide sequence ID" value="NZ_JAGQDG010000008.1"/>
</dbReference>
<feature type="transmembrane region" description="Helical" evidence="1">
    <location>
        <begin position="73"/>
        <end position="96"/>
    </location>
</feature>
<gene>
    <name evidence="2" type="ORF">KAK11_18870</name>
</gene>
<feature type="transmembrane region" description="Helical" evidence="1">
    <location>
        <begin position="28"/>
        <end position="53"/>
    </location>
</feature>
<evidence type="ECO:0008006" key="4">
    <source>
        <dbReference type="Google" id="ProtNLM"/>
    </source>
</evidence>
<feature type="transmembrane region" description="Helical" evidence="1">
    <location>
        <begin position="402"/>
        <end position="420"/>
    </location>
</feature>
<dbReference type="Proteomes" id="UP000672097">
    <property type="component" value="Unassembled WGS sequence"/>
</dbReference>
<keyword evidence="1" id="KW-1133">Transmembrane helix</keyword>
<feature type="transmembrane region" description="Helical" evidence="1">
    <location>
        <begin position="141"/>
        <end position="165"/>
    </location>
</feature>
<name>A0ABS5E1V2_9BURK</name>
<feature type="transmembrane region" description="Helical" evidence="1">
    <location>
        <begin position="426"/>
        <end position="444"/>
    </location>
</feature>
<evidence type="ECO:0000313" key="2">
    <source>
        <dbReference type="EMBL" id="MBQ0937395.1"/>
    </source>
</evidence>
<keyword evidence="1" id="KW-0812">Transmembrane</keyword>
<sequence>MVQLQPAGMPSGTIGGRRQRSSVFFAPLWRASAAQAAWAFAAWATALLVPWWAATALTQAYGVELRWAVQPSLSVALVAVFGLLPLVVSAVALAVLPRWLQPSAELARTASLPARALATPLYLMMAGLPLALLGLHLHTAVAALGLAVGAAGLALVAGRSMVLMLESPGRDRDHARVVVLGLAVLAVAQWVAAVALVLHLPLVAQAAAALALWGGAALVLTTVALRQMPRFAADVLPAQAAWHSRALLAALSLVLMLEAVLSAAQALSGGSLGAAPAIVAAAVEAAACVLLCWLALRWGLRASLQRRAEAHDESGEPVWARAGSQRLLAMGQSGFAWAAVALGLQAVSHLTLALSQGQLSLGAAPTLALGLGAVASLSLALCTREAARAAGQALCATRWDGILAGVLQAGALFAVLGALFPAKATALSLLALQFCGLAALTWALRQRRR</sequence>
<feature type="transmembrane region" description="Helical" evidence="1">
    <location>
        <begin position="177"/>
        <end position="200"/>
    </location>
</feature>
<feature type="transmembrane region" description="Helical" evidence="1">
    <location>
        <begin position="246"/>
        <end position="267"/>
    </location>
</feature>
<dbReference type="EMBL" id="JAGQDG010000008">
    <property type="protein sequence ID" value="MBQ0937395.1"/>
    <property type="molecule type" value="Genomic_DNA"/>
</dbReference>
<feature type="transmembrane region" description="Helical" evidence="1">
    <location>
        <begin position="361"/>
        <end position="381"/>
    </location>
</feature>
<organism evidence="2 3">
    <name type="scientific">Ideonella paludis</name>
    <dbReference type="NCBI Taxonomy" id="1233411"/>
    <lineage>
        <taxon>Bacteria</taxon>
        <taxon>Pseudomonadati</taxon>
        <taxon>Pseudomonadota</taxon>
        <taxon>Betaproteobacteria</taxon>
        <taxon>Burkholderiales</taxon>
        <taxon>Sphaerotilaceae</taxon>
        <taxon>Ideonella</taxon>
    </lineage>
</organism>
<comment type="caution">
    <text evidence="2">The sequence shown here is derived from an EMBL/GenBank/DDBJ whole genome shotgun (WGS) entry which is preliminary data.</text>
</comment>